<comment type="subcellular location">
    <subcellularLocation>
        <location evidence="1">Cell inner membrane</location>
        <topology evidence="1">Multi-pass membrane protein</topology>
    </subcellularLocation>
</comment>
<evidence type="ECO:0000256" key="3">
    <source>
        <dbReference type="ARBA" id="ARBA00022519"/>
    </source>
</evidence>
<organism evidence="9 10">
    <name type="scientific">Nesterenkonia xinjiangensis</name>
    <dbReference type="NCBI Taxonomy" id="225327"/>
    <lineage>
        <taxon>Bacteria</taxon>
        <taxon>Bacillati</taxon>
        <taxon>Actinomycetota</taxon>
        <taxon>Actinomycetes</taxon>
        <taxon>Micrococcales</taxon>
        <taxon>Micrococcaceae</taxon>
        <taxon>Nesterenkonia</taxon>
    </lineage>
</organism>
<keyword evidence="4 7" id="KW-0812">Transmembrane</keyword>
<dbReference type="Proteomes" id="UP000535437">
    <property type="component" value="Unassembled WGS sequence"/>
</dbReference>
<reference evidence="9 10" key="1">
    <citation type="submission" date="2020-07" db="EMBL/GenBank/DDBJ databases">
        <title>Sequencing the genomes of 1000 actinobacteria strains.</title>
        <authorList>
            <person name="Klenk H.-P."/>
        </authorList>
    </citation>
    <scope>NUCLEOTIDE SEQUENCE [LARGE SCALE GENOMIC DNA]</scope>
    <source>
        <strain evidence="9 10">DSM 15475</strain>
    </source>
</reference>
<keyword evidence="6 7" id="KW-0472">Membrane</keyword>
<feature type="domain" description="TRAP C4-dicarboxylate transport system permease DctM subunit" evidence="8">
    <location>
        <begin position="9"/>
        <end position="418"/>
    </location>
</feature>
<feature type="transmembrane region" description="Helical" evidence="7">
    <location>
        <begin position="274"/>
        <end position="296"/>
    </location>
</feature>
<keyword evidence="2" id="KW-1003">Cell membrane</keyword>
<evidence type="ECO:0000256" key="7">
    <source>
        <dbReference type="SAM" id="Phobius"/>
    </source>
</evidence>
<feature type="transmembrane region" description="Helical" evidence="7">
    <location>
        <begin position="358"/>
        <end position="378"/>
    </location>
</feature>
<dbReference type="PANTHER" id="PTHR33362:SF2">
    <property type="entry name" value="TRAP TRANSPORTER LARGE PERMEASE PROTEIN"/>
    <property type="match status" value="1"/>
</dbReference>
<evidence type="ECO:0000256" key="6">
    <source>
        <dbReference type="ARBA" id="ARBA00023136"/>
    </source>
</evidence>
<evidence type="ECO:0000256" key="5">
    <source>
        <dbReference type="ARBA" id="ARBA00022989"/>
    </source>
</evidence>
<feature type="transmembrane region" description="Helical" evidence="7">
    <location>
        <begin position="243"/>
        <end position="262"/>
    </location>
</feature>
<evidence type="ECO:0000313" key="9">
    <source>
        <dbReference type="EMBL" id="NYJ78640.1"/>
    </source>
</evidence>
<dbReference type="PANTHER" id="PTHR33362">
    <property type="entry name" value="SIALIC ACID TRAP TRANSPORTER PERMEASE PROTEIN SIAT-RELATED"/>
    <property type="match status" value="1"/>
</dbReference>
<feature type="transmembrane region" description="Helical" evidence="7">
    <location>
        <begin position="215"/>
        <end position="237"/>
    </location>
</feature>
<keyword evidence="3" id="KW-0997">Cell inner membrane</keyword>
<accession>A0A7Z0GMI3</accession>
<dbReference type="AlphaFoldDB" id="A0A7Z0GMI3"/>
<keyword evidence="10" id="KW-1185">Reference proteome</keyword>
<dbReference type="InterPro" id="IPR004681">
    <property type="entry name" value="TRAP_DctM"/>
</dbReference>
<dbReference type="NCBIfam" id="TIGR00786">
    <property type="entry name" value="dctM"/>
    <property type="match status" value="1"/>
</dbReference>
<dbReference type="GO" id="GO:0022857">
    <property type="term" value="F:transmembrane transporter activity"/>
    <property type="evidence" value="ECO:0007669"/>
    <property type="project" value="TreeGrafter"/>
</dbReference>
<comment type="caution">
    <text evidence="9">The sequence shown here is derived from an EMBL/GenBank/DDBJ whole genome shotgun (WGS) entry which is preliminary data.</text>
</comment>
<evidence type="ECO:0000256" key="4">
    <source>
        <dbReference type="ARBA" id="ARBA00022692"/>
    </source>
</evidence>
<evidence type="ECO:0000256" key="1">
    <source>
        <dbReference type="ARBA" id="ARBA00004429"/>
    </source>
</evidence>
<sequence length="423" mass="44324">MSEILFAMIALLALLAVGVPVAFAILAATLVGLLLVGDFPLHVATQASFQPTGDFLLLAIPFFILTADLLANGTLGRQVIGLATRIVGRFRGGVGQSSVVTSLVFSGVSGSAVADASGLGRVLIPWTKKVGYPASYAAAVNSSTSILGVIIPPSIPMILFAATSGASVAAVFAAGVVPGIILAVGMLLVCWFVALRNGFPRVRVRLTPKRLLKDLLLALPAIVLPVLMIRLVLLYGVATVTEVSVLAALYAVVLRVTIYRDLSVKGFLQSMISTSAATGVVMLLIMTSSALSWLLTVQELPQRLASLVLDTVDAPWLIMLAMIVLLLLVGMFLDMSPAILLLTPVLLPLADRIGMDPVHLGVVMVLALAIGLFTPPVGTTLYISSSIGEVKVEQTVRALLPFYAVAMLVLLLIAFVPSLLVTL</sequence>
<protein>
    <submittedName>
        <fullName evidence="9">Tripartite ATP-independent transporter DctM subunit</fullName>
    </submittedName>
</protein>
<feature type="transmembrane region" description="Helical" evidence="7">
    <location>
        <begin position="168"/>
        <end position="194"/>
    </location>
</feature>
<evidence type="ECO:0000313" key="10">
    <source>
        <dbReference type="Proteomes" id="UP000535437"/>
    </source>
</evidence>
<dbReference type="Pfam" id="PF06808">
    <property type="entry name" value="DctM"/>
    <property type="match status" value="1"/>
</dbReference>
<dbReference type="InterPro" id="IPR010656">
    <property type="entry name" value="DctM"/>
</dbReference>
<proteinExistence type="predicted"/>
<dbReference type="RefSeq" id="WP_343047515.1">
    <property type="nucleotide sequence ID" value="NZ_BAAALL010000005.1"/>
</dbReference>
<dbReference type="PIRSF" id="PIRSF006066">
    <property type="entry name" value="HI0050"/>
    <property type="match status" value="1"/>
</dbReference>
<feature type="transmembrane region" description="Helical" evidence="7">
    <location>
        <begin position="55"/>
        <end position="75"/>
    </location>
</feature>
<name>A0A7Z0GMI3_9MICC</name>
<feature type="transmembrane region" description="Helical" evidence="7">
    <location>
        <begin position="398"/>
        <end position="421"/>
    </location>
</feature>
<keyword evidence="5 7" id="KW-1133">Transmembrane helix</keyword>
<feature type="transmembrane region" description="Helical" evidence="7">
    <location>
        <begin position="316"/>
        <end position="346"/>
    </location>
</feature>
<dbReference type="GO" id="GO:0005886">
    <property type="term" value="C:plasma membrane"/>
    <property type="evidence" value="ECO:0007669"/>
    <property type="project" value="UniProtKB-SubCell"/>
</dbReference>
<dbReference type="EMBL" id="JACCFY010000001">
    <property type="protein sequence ID" value="NYJ78640.1"/>
    <property type="molecule type" value="Genomic_DNA"/>
</dbReference>
<feature type="transmembrane region" description="Helical" evidence="7">
    <location>
        <begin position="136"/>
        <end position="162"/>
    </location>
</feature>
<evidence type="ECO:0000256" key="2">
    <source>
        <dbReference type="ARBA" id="ARBA00022475"/>
    </source>
</evidence>
<gene>
    <name evidence="9" type="ORF">HNR09_002051</name>
</gene>
<evidence type="ECO:0000259" key="8">
    <source>
        <dbReference type="Pfam" id="PF06808"/>
    </source>
</evidence>